<dbReference type="InterPro" id="IPR050734">
    <property type="entry name" value="PIH1/Kintoun_subfamily"/>
</dbReference>
<protein>
    <recommendedName>
        <fullName evidence="3">Protein kintoun</fullName>
    </recommendedName>
    <alternativeName>
        <fullName evidence="3">Dynein assembly factor 2, axonemal homolog</fullName>
    </alternativeName>
</protein>
<feature type="region of interest" description="Disordered" evidence="4">
    <location>
        <begin position="1"/>
        <end position="23"/>
    </location>
</feature>
<dbReference type="PANTHER" id="PTHR22997:SF3">
    <property type="entry name" value="PROTEIN KINTOUN"/>
    <property type="match status" value="1"/>
</dbReference>
<dbReference type="STRING" id="282301.A0A267DG97"/>
<dbReference type="PANTHER" id="PTHR22997">
    <property type="entry name" value="PIH1 DOMAIN-CONTAINING PROTEIN 1"/>
    <property type="match status" value="1"/>
</dbReference>
<name>A0A267DG97_9PLAT</name>
<feature type="region of interest" description="Disordered" evidence="4">
    <location>
        <begin position="257"/>
        <end position="276"/>
    </location>
</feature>
<proteinExistence type="inferred from homology"/>
<feature type="region of interest" description="Disordered" evidence="4">
    <location>
        <begin position="628"/>
        <end position="684"/>
    </location>
</feature>
<feature type="domain" description="PIH1 N-terminal" evidence="5">
    <location>
        <begin position="53"/>
        <end position="215"/>
    </location>
</feature>
<dbReference type="Pfam" id="PF18201">
    <property type="entry name" value="PIH1_CS"/>
    <property type="match status" value="1"/>
</dbReference>
<dbReference type="HAMAP" id="MF_03069">
    <property type="entry name" value="Kintoun"/>
    <property type="match status" value="1"/>
</dbReference>
<dbReference type="AlphaFoldDB" id="A0A267DG97"/>
<dbReference type="GO" id="GO:0060285">
    <property type="term" value="P:cilium-dependent cell motility"/>
    <property type="evidence" value="ECO:0007669"/>
    <property type="project" value="UniProtKB-UniRule"/>
</dbReference>
<feature type="compositionally biased region" description="Low complexity" evidence="4">
    <location>
        <begin position="664"/>
        <end position="678"/>
    </location>
</feature>
<evidence type="ECO:0000313" key="7">
    <source>
        <dbReference type="EMBL" id="PAA47602.1"/>
    </source>
</evidence>
<feature type="compositionally biased region" description="Low complexity" evidence="4">
    <location>
        <begin position="628"/>
        <end position="654"/>
    </location>
</feature>
<feature type="region of interest" description="Disordered" evidence="4">
    <location>
        <begin position="715"/>
        <end position="771"/>
    </location>
</feature>
<feature type="compositionally biased region" description="Gly residues" evidence="4">
    <location>
        <begin position="751"/>
        <end position="765"/>
    </location>
</feature>
<feature type="compositionally biased region" description="Pro residues" evidence="4">
    <location>
        <begin position="829"/>
        <end position="840"/>
    </location>
</feature>
<dbReference type="EMBL" id="NIVC01004395">
    <property type="protein sequence ID" value="PAA47602.1"/>
    <property type="molecule type" value="Genomic_DNA"/>
</dbReference>
<feature type="region of interest" description="Disordered" evidence="4">
    <location>
        <begin position="821"/>
        <end position="876"/>
    </location>
</feature>
<feature type="region of interest" description="Disordered" evidence="4">
    <location>
        <begin position="403"/>
        <end position="444"/>
    </location>
</feature>
<evidence type="ECO:0000256" key="2">
    <source>
        <dbReference type="ARBA" id="ARBA00024190"/>
    </source>
</evidence>
<dbReference type="InterPro" id="IPR012981">
    <property type="entry name" value="PIH1_N"/>
</dbReference>
<accession>A0A267DG97</accession>
<dbReference type="InterPro" id="IPR034727">
    <property type="entry name" value="Kintoun"/>
</dbReference>
<evidence type="ECO:0000256" key="4">
    <source>
        <dbReference type="SAM" id="MobiDB-lite"/>
    </source>
</evidence>
<feature type="region of interest" description="Disordered" evidence="4">
    <location>
        <begin position="188"/>
        <end position="246"/>
    </location>
</feature>
<dbReference type="OrthoDB" id="546764at2759"/>
<organism evidence="7 8">
    <name type="scientific">Macrostomum lignano</name>
    <dbReference type="NCBI Taxonomy" id="282301"/>
    <lineage>
        <taxon>Eukaryota</taxon>
        <taxon>Metazoa</taxon>
        <taxon>Spiralia</taxon>
        <taxon>Lophotrochozoa</taxon>
        <taxon>Platyhelminthes</taxon>
        <taxon>Rhabditophora</taxon>
        <taxon>Macrostomorpha</taxon>
        <taxon>Macrostomida</taxon>
        <taxon>Macrostomidae</taxon>
        <taxon>Macrostomum</taxon>
    </lineage>
</organism>
<dbReference type="CDD" id="cd00298">
    <property type="entry name" value="ACD_sHsps_p23-like"/>
    <property type="match status" value="1"/>
</dbReference>
<gene>
    <name evidence="7" type="ORF">BOX15_Mlig022993g4</name>
</gene>
<evidence type="ECO:0000313" key="8">
    <source>
        <dbReference type="Proteomes" id="UP000215902"/>
    </source>
</evidence>
<keyword evidence="8" id="KW-1185">Reference proteome</keyword>
<feature type="compositionally biased region" description="Low complexity" evidence="4">
    <location>
        <begin position="841"/>
        <end position="851"/>
    </location>
</feature>
<dbReference type="GO" id="GO:0120293">
    <property type="term" value="C:dynein axonemal particle"/>
    <property type="evidence" value="ECO:0007669"/>
    <property type="project" value="UniProtKB-SubCell"/>
</dbReference>
<feature type="domain" description="PIH1D1/2/3 CS-like" evidence="6">
    <location>
        <begin position="273"/>
        <end position="381"/>
    </location>
</feature>
<comment type="subcellular location">
    <subcellularLocation>
        <location evidence="3">Cytoplasm</location>
    </subcellularLocation>
    <subcellularLocation>
        <location evidence="2">Dynein axonemal particle</location>
    </subcellularLocation>
</comment>
<feature type="compositionally biased region" description="Polar residues" evidence="4">
    <location>
        <begin position="852"/>
        <end position="869"/>
    </location>
</feature>
<feature type="compositionally biased region" description="Polar residues" evidence="4">
    <location>
        <begin position="234"/>
        <end position="243"/>
    </location>
</feature>
<keyword evidence="1 3" id="KW-0963">Cytoplasm</keyword>
<reference evidence="7 8" key="1">
    <citation type="submission" date="2017-06" db="EMBL/GenBank/DDBJ databases">
        <title>A platform for efficient transgenesis in Macrostomum lignano, a flatworm model organism for stem cell research.</title>
        <authorList>
            <person name="Berezikov E."/>
        </authorList>
    </citation>
    <scope>NUCLEOTIDE SEQUENCE [LARGE SCALE GENOMIC DNA]</scope>
    <source>
        <strain evidence="7">DV1</strain>
        <tissue evidence="7">Whole organism</tissue>
    </source>
</reference>
<evidence type="ECO:0000259" key="5">
    <source>
        <dbReference type="Pfam" id="PF08190"/>
    </source>
</evidence>
<sequence length="876" mass="95139">MAHTMANSNKDNSGSNENVFKDLNMTPEEINRFTEAFKKEEFRKLFQEYVEELQNPEQRALYEKEIAQLEEERGMDVEFIHPTPGHVLKLKDASGKKVFINICTNDKIQVATMQRTEQNGKVGGNWSIPHSFAPPREDTDKSKQTCLVIDTVFHPDTYLMASRNAQFKKMIEDTAVQGAERNFQIKFANGGSAKRPKMTFKGLPQATVIRRKRPDYEDKQAQLETEPPNPFVQHYNNTQSGETPTAEGREFDLQDRAAEGDNESSPSTKNSPKQPKYEIKYSYQSDFGDFAYESPSDGSHTTALAGSSQSCPHSVQIVVELPGVTTAQAIDVDVDNRDLRVTSQQSSAAYNLQLRLPYPVTEDNGSAKFDRKSHRLTLILPCIAQQRPVELSVSSAVAMPDPAPLIEELPDSSETASSVDAKPTDATNTTENATDSSSTSMKEEFRVGQLLPSTAIRCSQTDSHLTMLIDVKNVDPESIKEAEVSSGGCCWAVSFASVGSGGWRSDYSLAVMRSDFTVDFVQANQDNIVVRFVKTRKDQWLDQLILQAKPSPTSASDESIAKTVIQLPNMNKSLAGCLAQYSAAPSAASAASTSAAPSSLVVTELSGDRLTVRLDGVGEDVRDKPVAVTAQQQAPPPVQQQKQQQDQQSQSRVQGILKITRSPSLSSSDDLSSSLSSSQGQQQQNVLLNRSVSFSSHVESANYSTTATISAFHQTLRNRKKRQKQRETRRRRHNSDTTAPTIVEPSSASGSGSGSASGSGSGSGSTSGWRVARVRRSSEGCYANDDEFYNDGDENGEDFRIVDDNDEAEEAETVAAAAAVVASAAASPLSPPPPAQPSQKPPAAKATPKAVGQSSTVSVGSASQLTSSVIFELDDD</sequence>
<dbReference type="GO" id="GO:0070286">
    <property type="term" value="P:axonemal dynein complex assembly"/>
    <property type="evidence" value="ECO:0007669"/>
    <property type="project" value="UniProtKB-UniRule"/>
</dbReference>
<comment type="caution">
    <text evidence="7">The sequence shown here is derived from an EMBL/GenBank/DDBJ whole genome shotgun (WGS) entry which is preliminary data.</text>
</comment>
<evidence type="ECO:0000256" key="1">
    <source>
        <dbReference type="ARBA" id="ARBA00022490"/>
    </source>
</evidence>
<feature type="compositionally biased region" description="Polar residues" evidence="4">
    <location>
        <begin position="263"/>
        <end position="273"/>
    </location>
</feature>
<evidence type="ECO:0000259" key="6">
    <source>
        <dbReference type="Pfam" id="PF18201"/>
    </source>
</evidence>
<evidence type="ECO:0000256" key="3">
    <source>
        <dbReference type="HAMAP-Rule" id="MF_03069"/>
    </source>
</evidence>
<feature type="compositionally biased region" description="Polar residues" evidence="4">
    <location>
        <begin position="1"/>
        <end position="18"/>
    </location>
</feature>
<feature type="compositionally biased region" description="Low complexity" evidence="4">
    <location>
        <begin position="424"/>
        <end position="440"/>
    </location>
</feature>
<dbReference type="Proteomes" id="UP000215902">
    <property type="component" value="Unassembled WGS sequence"/>
</dbReference>
<dbReference type="InterPro" id="IPR041442">
    <property type="entry name" value="PIH1D1/2/3_CS-like"/>
</dbReference>
<comment type="function">
    <text evidence="3">Required for cytoplasmic pre-assembly of axonemal dyneins, thereby playing a central role in motility in cilia and flagella. Involved in pre-assembly of dynein arm complexes in the cytoplasm before intraflagellar transport loads them for the ciliary compartment.</text>
</comment>
<dbReference type="Pfam" id="PF08190">
    <property type="entry name" value="PIH1"/>
    <property type="match status" value="1"/>
</dbReference>
<comment type="similarity">
    <text evidence="3">Belongs to the PIH1 family. Kintoun subfamily.</text>
</comment>
<feature type="compositionally biased region" description="Basic residues" evidence="4">
    <location>
        <begin position="716"/>
        <end position="733"/>
    </location>
</feature>